<dbReference type="Proteomes" id="UP000653797">
    <property type="component" value="Unassembled WGS sequence"/>
</dbReference>
<protein>
    <submittedName>
        <fullName evidence="1">Uncharacterized protein</fullName>
    </submittedName>
</protein>
<evidence type="ECO:0000313" key="2">
    <source>
        <dbReference type="Proteomes" id="UP000653797"/>
    </source>
</evidence>
<reference evidence="1" key="1">
    <citation type="submission" date="2020-09" db="EMBL/GenBank/DDBJ databases">
        <authorList>
            <person name="Kim M.K."/>
        </authorList>
    </citation>
    <scope>NUCLEOTIDE SEQUENCE</scope>
    <source>
        <strain evidence="1">BT704</strain>
    </source>
</reference>
<proteinExistence type="predicted"/>
<organism evidence="1 2">
    <name type="scientific">Spirosoma validum</name>
    <dbReference type="NCBI Taxonomy" id="2771355"/>
    <lineage>
        <taxon>Bacteria</taxon>
        <taxon>Pseudomonadati</taxon>
        <taxon>Bacteroidota</taxon>
        <taxon>Cytophagia</taxon>
        <taxon>Cytophagales</taxon>
        <taxon>Cytophagaceae</taxon>
        <taxon>Spirosoma</taxon>
    </lineage>
</organism>
<sequence length="80" mass="8861">MKPTVKNIINLWFGADTPIRQFKLRLNPAIGIACQKVKHSFEPPSGAIQVGQYRKSDKLAFAVIAIRELNQAILAPESSD</sequence>
<accession>A0A927B2Q7</accession>
<comment type="caution">
    <text evidence="1">The sequence shown here is derived from an EMBL/GenBank/DDBJ whole genome shotgun (WGS) entry which is preliminary data.</text>
</comment>
<dbReference type="AlphaFoldDB" id="A0A927B2Q7"/>
<dbReference type="EMBL" id="JACXAA010000005">
    <property type="protein sequence ID" value="MBD2754320.1"/>
    <property type="molecule type" value="Genomic_DNA"/>
</dbReference>
<keyword evidence="2" id="KW-1185">Reference proteome</keyword>
<evidence type="ECO:0000313" key="1">
    <source>
        <dbReference type="EMBL" id="MBD2754320.1"/>
    </source>
</evidence>
<gene>
    <name evidence="1" type="ORF">IC230_15535</name>
</gene>
<name>A0A927B2Q7_9BACT</name>
<dbReference type="RefSeq" id="WP_191039957.1">
    <property type="nucleotide sequence ID" value="NZ_JACXAA010000005.1"/>
</dbReference>